<dbReference type="PANTHER" id="PTHR47478">
    <property type="match status" value="1"/>
</dbReference>
<evidence type="ECO:0000313" key="2">
    <source>
        <dbReference type="Proteomes" id="UP000032726"/>
    </source>
</evidence>
<dbReference type="HOGENOM" id="CLU_045011_8_1_10"/>
<dbReference type="OrthoDB" id="9802350at2"/>
<dbReference type="NCBIfam" id="TIGR01549">
    <property type="entry name" value="HAD-SF-IA-v1"/>
    <property type="match status" value="1"/>
</dbReference>
<dbReference type="InterPro" id="IPR036412">
    <property type="entry name" value="HAD-like_sf"/>
</dbReference>
<protein>
    <submittedName>
        <fullName evidence="1">5'-nucleotidase</fullName>
    </submittedName>
</protein>
<dbReference type="Proteomes" id="UP000032726">
    <property type="component" value="Chromosome"/>
</dbReference>
<dbReference type="GO" id="GO:0008253">
    <property type="term" value="F:5'-nucleotidase activity"/>
    <property type="evidence" value="ECO:0007669"/>
    <property type="project" value="InterPro"/>
</dbReference>
<gene>
    <name evidence="1" type="ORF">VC82_786</name>
</gene>
<dbReference type="InterPro" id="IPR006439">
    <property type="entry name" value="HAD-SF_hydro_IA"/>
</dbReference>
<dbReference type="CDD" id="cd04305">
    <property type="entry name" value="HAD_Neu5Ac-Pase_like"/>
    <property type="match status" value="1"/>
</dbReference>
<dbReference type="Gene3D" id="3.40.50.1000">
    <property type="entry name" value="HAD superfamily/HAD-like"/>
    <property type="match status" value="1"/>
</dbReference>
<sequence>MFNGQVTDIFFDLDHTLWDFERNSALTFEKIFLQNGIHVSLPMFLQVYVPINFEYWKLYREEKVTKEELRYQRLKKTFDTLGMSIDRSMIDRLSDDYIRYLSSFNHIIPHTKEVLDYLRPNYRLHIITNGFGEIQHKKLKNAKILHYFEAIINSEMAGVKKPHPRIFELALAKTRVAPENSLMVGDNLEADILGAQAVGFHTLHFNPTQDSNHDFCKIITHLSEIKSIL</sequence>
<dbReference type="RefSeq" id="WP_045801212.1">
    <property type="nucleotide sequence ID" value="NZ_CP011071.1"/>
</dbReference>
<dbReference type="InterPro" id="IPR052550">
    <property type="entry name" value="Pyrimidine_5'-ntase_YjjG"/>
</dbReference>
<dbReference type="SFLD" id="SFLDG01129">
    <property type="entry name" value="C1.5:_HAD__Beta-PGM__Phosphata"/>
    <property type="match status" value="1"/>
</dbReference>
<dbReference type="InterPro" id="IPR023214">
    <property type="entry name" value="HAD_sf"/>
</dbReference>
<dbReference type="Pfam" id="PF13419">
    <property type="entry name" value="HAD_2"/>
    <property type="match status" value="1"/>
</dbReference>
<dbReference type="InterPro" id="IPR041492">
    <property type="entry name" value="HAD_2"/>
</dbReference>
<evidence type="ECO:0000313" key="1">
    <source>
        <dbReference type="EMBL" id="AKA34448.1"/>
    </source>
</evidence>
<dbReference type="SFLD" id="SFLDG01135">
    <property type="entry name" value="C1.5.6:_HAD__Beta-PGM__Phospha"/>
    <property type="match status" value="1"/>
</dbReference>
<proteinExistence type="predicted"/>
<name>A0A0D5YRD9_9FLAO</name>
<dbReference type="InterPro" id="IPR023198">
    <property type="entry name" value="PGP-like_dom2"/>
</dbReference>
<keyword evidence="2" id="KW-1185">Reference proteome</keyword>
<dbReference type="EMBL" id="CP011071">
    <property type="protein sequence ID" value="AKA34448.1"/>
    <property type="molecule type" value="Genomic_DNA"/>
</dbReference>
<dbReference type="PANTHER" id="PTHR47478:SF1">
    <property type="entry name" value="PYRIMIDINE 5'-NUCLEOTIDASE YJJG"/>
    <property type="match status" value="1"/>
</dbReference>
<dbReference type="SUPFAM" id="SSF56784">
    <property type="entry name" value="HAD-like"/>
    <property type="match status" value="1"/>
</dbReference>
<dbReference type="STRING" id="516051.VC82_786"/>
<dbReference type="NCBIfam" id="TIGR02254">
    <property type="entry name" value="YjjG_YfnB"/>
    <property type="match status" value="1"/>
</dbReference>
<dbReference type="SFLD" id="SFLDS00003">
    <property type="entry name" value="Haloacid_Dehalogenase"/>
    <property type="match status" value="1"/>
</dbReference>
<reference evidence="1 2" key="1">
    <citation type="submission" date="2015-03" db="EMBL/GenBank/DDBJ databases">
        <title>Complete genome sequence of Muricauda lutaonensis CC-HSB-11T, isolated from a coastal hot spring.</title>
        <authorList>
            <person name="Kim K.M."/>
        </authorList>
    </citation>
    <scope>NUCLEOTIDE SEQUENCE [LARGE SCALE GENOMIC DNA]</scope>
    <source>
        <strain evidence="1 2">CC-HSB-11</strain>
    </source>
</reference>
<dbReference type="KEGG" id="mlt:VC82_786"/>
<dbReference type="PATRIC" id="fig|516051.4.peg.815"/>
<dbReference type="InterPro" id="IPR011951">
    <property type="entry name" value="HAD-SF_hydro_IA_YjjG/PynA"/>
</dbReference>
<dbReference type="Gene3D" id="1.10.150.240">
    <property type="entry name" value="Putative phosphatase, domain 2"/>
    <property type="match status" value="1"/>
</dbReference>
<organism evidence="1 2">
    <name type="scientific">Flagellimonas lutaonensis</name>
    <dbReference type="NCBI Taxonomy" id="516051"/>
    <lineage>
        <taxon>Bacteria</taxon>
        <taxon>Pseudomonadati</taxon>
        <taxon>Bacteroidota</taxon>
        <taxon>Flavobacteriia</taxon>
        <taxon>Flavobacteriales</taxon>
        <taxon>Flavobacteriaceae</taxon>
        <taxon>Flagellimonas</taxon>
    </lineage>
</organism>
<accession>A0A0D5YRD9</accession>
<dbReference type="AlphaFoldDB" id="A0A0D5YRD9"/>